<evidence type="ECO:0000256" key="2">
    <source>
        <dbReference type="ARBA" id="ARBA00022679"/>
    </source>
</evidence>
<dbReference type="Gene3D" id="3.40.50.2000">
    <property type="entry name" value="Glycogen Phosphorylase B"/>
    <property type="match status" value="2"/>
</dbReference>
<feature type="domain" description="Glycosyl transferase family 1" evidence="3">
    <location>
        <begin position="287"/>
        <end position="349"/>
    </location>
</feature>
<dbReference type="SUPFAM" id="SSF53756">
    <property type="entry name" value="UDP-Glycosyltransferase/glycogen phosphorylase"/>
    <property type="match status" value="1"/>
</dbReference>
<evidence type="ECO:0000313" key="6">
    <source>
        <dbReference type="Proteomes" id="UP001148125"/>
    </source>
</evidence>
<evidence type="ECO:0000313" key="5">
    <source>
        <dbReference type="EMBL" id="MDE5415811.1"/>
    </source>
</evidence>
<dbReference type="GO" id="GO:0016757">
    <property type="term" value="F:glycosyltransferase activity"/>
    <property type="evidence" value="ECO:0007669"/>
    <property type="project" value="UniProtKB-KW"/>
</dbReference>
<dbReference type="RefSeq" id="WP_275120404.1">
    <property type="nucleotide sequence ID" value="NZ_JAOTPO010000021.1"/>
</dbReference>
<gene>
    <name evidence="5" type="ORF">N7Z68_20900</name>
</gene>
<evidence type="ECO:0000259" key="3">
    <source>
        <dbReference type="Pfam" id="PF00534"/>
    </source>
</evidence>
<name>A0ABT5VK34_9BACI</name>
<proteinExistence type="predicted"/>
<protein>
    <submittedName>
        <fullName evidence="5">Glycosyltransferase</fullName>
        <ecNumber evidence="5">2.4.-.-</ecNumber>
    </submittedName>
</protein>
<dbReference type="EC" id="2.4.-.-" evidence="5"/>
<dbReference type="InterPro" id="IPR001296">
    <property type="entry name" value="Glyco_trans_1"/>
</dbReference>
<accession>A0ABT5VK34</accession>
<dbReference type="PANTHER" id="PTHR12526">
    <property type="entry name" value="GLYCOSYLTRANSFERASE"/>
    <property type="match status" value="1"/>
</dbReference>
<dbReference type="EMBL" id="JAOTPO010000021">
    <property type="protein sequence ID" value="MDE5415811.1"/>
    <property type="molecule type" value="Genomic_DNA"/>
</dbReference>
<keyword evidence="6" id="KW-1185">Reference proteome</keyword>
<sequence length="387" mass="44899">MPTTKKVVHITTVHHPLDPRIYYKQCQSLQQAGYDVTLIAPDGDQVIQNSNIQVVPIKKHKNKWLRMLLSSVQAYKQARKLSADYYQIHDPELLPVAWLLKNKHNVVIYDIHEDYETSIMQKEYIARPLRKFVAKTYRFMEKFFSKNLELILAEKYYKEKNPSGTCILNYPLLNEKVINHEVNEQPTENKLIYTGNVSVERGALIQARIPQIAEGTSVHVYGKCPKALADKMYEQAGPRKDQLHIQGIDSYVPKTEIDQAYASTKWLAGIALFPPDEHYYKKELTKFFEYMSFGLPIICSNFPVWKAFVEQHACGIAVDPTNEAEIQRAITYLKDNPAEALQMGQNGRKAVLEQLNWDKEKEKLILWYDELRKEDKVSVQEKGRDYS</sequence>
<dbReference type="InterPro" id="IPR028098">
    <property type="entry name" value="Glyco_trans_4-like_N"/>
</dbReference>
<organism evidence="5 6">
    <name type="scientific">Alkalihalobacterium chitinilyticum</name>
    <dbReference type="NCBI Taxonomy" id="2980103"/>
    <lineage>
        <taxon>Bacteria</taxon>
        <taxon>Bacillati</taxon>
        <taxon>Bacillota</taxon>
        <taxon>Bacilli</taxon>
        <taxon>Bacillales</taxon>
        <taxon>Bacillaceae</taxon>
        <taxon>Alkalihalobacterium</taxon>
    </lineage>
</organism>
<feature type="domain" description="Glycosyltransferase subfamily 4-like N-terminal" evidence="4">
    <location>
        <begin position="24"/>
        <end position="153"/>
    </location>
</feature>
<reference evidence="5" key="1">
    <citation type="submission" date="2024-05" db="EMBL/GenBank/DDBJ databases">
        <title>Alkalihalobacillus sp. strain MEB203 novel alkaliphilic bacterium from Lonar Lake, India.</title>
        <authorList>
            <person name="Joshi A."/>
            <person name="Thite S."/>
            <person name="Mengade P."/>
        </authorList>
    </citation>
    <scope>NUCLEOTIDE SEQUENCE</scope>
    <source>
        <strain evidence="5">MEB 203</strain>
    </source>
</reference>
<dbReference type="Pfam" id="PF13439">
    <property type="entry name" value="Glyco_transf_4"/>
    <property type="match status" value="1"/>
</dbReference>
<keyword evidence="2 5" id="KW-0808">Transferase</keyword>
<dbReference type="Proteomes" id="UP001148125">
    <property type="component" value="Unassembled WGS sequence"/>
</dbReference>
<comment type="caution">
    <text evidence="5">The sequence shown here is derived from an EMBL/GenBank/DDBJ whole genome shotgun (WGS) entry which is preliminary data.</text>
</comment>
<evidence type="ECO:0000259" key="4">
    <source>
        <dbReference type="Pfam" id="PF13439"/>
    </source>
</evidence>
<dbReference type="PANTHER" id="PTHR12526:SF629">
    <property type="entry name" value="TEICHURONIC ACID BIOSYNTHESIS GLYCOSYLTRANSFERASE TUAH-RELATED"/>
    <property type="match status" value="1"/>
</dbReference>
<evidence type="ECO:0000256" key="1">
    <source>
        <dbReference type="ARBA" id="ARBA00022676"/>
    </source>
</evidence>
<keyword evidence="1 5" id="KW-0328">Glycosyltransferase</keyword>
<dbReference type="Pfam" id="PF00534">
    <property type="entry name" value="Glycos_transf_1"/>
    <property type="match status" value="1"/>
</dbReference>